<feature type="transmembrane region" description="Helical" evidence="6">
    <location>
        <begin position="255"/>
        <end position="279"/>
    </location>
</feature>
<proteinExistence type="predicted"/>
<gene>
    <name evidence="7" type="ORF">SAMN06265220_104121</name>
</gene>
<keyword evidence="8" id="KW-1185">Reference proteome</keyword>
<protein>
    <submittedName>
        <fullName evidence="7">Membrane protein involved in the export of O-antigen and teichoic acid</fullName>
    </submittedName>
</protein>
<comment type="subcellular location">
    <subcellularLocation>
        <location evidence="1">Cell membrane</location>
        <topology evidence="1">Multi-pass membrane protein</topology>
    </subcellularLocation>
</comment>
<organism evidence="7 8">
    <name type="scientific">Flavobacterium nitrogenifigens</name>
    <dbReference type="NCBI Taxonomy" id="1617283"/>
    <lineage>
        <taxon>Bacteria</taxon>
        <taxon>Pseudomonadati</taxon>
        <taxon>Bacteroidota</taxon>
        <taxon>Flavobacteriia</taxon>
        <taxon>Flavobacteriales</taxon>
        <taxon>Flavobacteriaceae</taxon>
        <taxon>Flavobacterium</taxon>
    </lineage>
</organism>
<evidence type="ECO:0000256" key="3">
    <source>
        <dbReference type="ARBA" id="ARBA00022692"/>
    </source>
</evidence>
<dbReference type="Proteomes" id="UP000319267">
    <property type="component" value="Unassembled WGS sequence"/>
</dbReference>
<feature type="transmembrane region" description="Helical" evidence="6">
    <location>
        <begin position="31"/>
        <end position="49"/>
    </location>
</feature>
<dbReference type="PANTHER" id="PTHR30250:SF11">
    <property type="entry name" value="O-ANTIGEN TRANSPORTER-RELATED"/>
    <property type="match status" value="1"/>
</dbReference>
<accession>A0A521EDH3</accession>
<feature type="transmembrane region" description="Helical" evidence="6">
    <location>
        <begin position="334"/>
        <end position="353"/>
    </location>
</feature>
<evidence type="ECO:0000313" key="8">
    <source>
        <dbReference type="Proteomes" id="UP000319267"/>
    </source>
</evidence>
<keyword evidence="5 6" id="KW-0472">Membrane</keyword>
<feature type="transmembrane region" description="Helical" evidence="6">
    <location>
        <begin position="204"/>
        <end position="235"/>
    </location>
</feature>
<dbReference type="GO" id="GO:0005886">
    <property type="term" value="C:plasma membrane"/>
    <property type="evidence" value="ECO:0007669"/>
    <property type="project" value="UniProtKB-SubCell"/>
</dbReference>
<dbReference type="RefSeq" id="WP_162615508.1">
    <property type="nucleotide sequence ID" value="NZ_CP043612.1"/>
</dbReference>
<dbReference type="PANTHER" id="PTHR30250">
    <property type="entry name" value="PST FAMILY PREDICTED COLANIC ACID TRANSPORTER"/>
    <property type="match status" value="1"/>
</dbReference>
<name>A0A521EDH3_9FLAO</name>
<dbReference type="InterPro" id="IPR050833">
    <property type="entry name" value="Poly_Biosynth_Transport"/>
</dbReference>
<feature type="transmembrane region" description="Helical" evidence="6">
    <location>
        <begin position="61"/>
        <end position="82"/>
    </location>
</feature>
<evidence type="ECO:0000256" key="2">
    <source>
        <dbReference type="ARBA" id="ARBA00022475"/>
    </source>
</evidence>
<keyword evidence="2" id="KW-1003">Cell membrane</keyword>
<dbReference type="AlphaFoldDB" id="A0A521EDH3"/>
<feature type="transmembrane region" description="Helical" evidence="6">
    <location>
        <begin position="291"/>
        <end position="313"/>
    </location>
</feature>
<reference evidence="7 8" key="1">
    <citation type="submission" date="2017-05" db="EMBL/GenBank/DDBJ databases">
        <authorList>
            <person name="Varghese N."/>
            <person name="Submissions S."/>
        </authorList>
    </citation>
    <scope>NUCLEOTIDE SEQUENCE [LARGE SCALE GENOMIC DNA]</scope>
    <source>
        <strain evidence="7 8">DSM 29982</strain>
    </source>
</reference>
<evidence type="ECO:0000256" key="6">
    <source>
        <dbReference type="SAM" id="Phobius"/>
    </source>
</evidence>
<feature type="transmembrane region" description="Helical" evidence="6">
    <location>
        <begin position="365"/>
        <end position="384"/>
    </location>
</feature>
<dbReference type="CDD" id="cd12082">
    <property type="entry name" value="MATE_like"/>
    <property type="match status" value="1"/>
</dbReference>
<feature type="transmembrane region" description="Helical" evidence="6">
    <location>
        <begin position="396"/>
        <end position="415"/>
    </location>
</feature>
<keyword evidence="4 6" id="KW-1133">Transmembrane helix</keyword>
<keyword evidence="3 6" id="KW-0812">Transmembrane</keyword>
<feature type="transmembrane region" description="Helical" evidence="6">
    <location>
        <begin position="421"/>
        <end position="440"/>
    </location>
</feature>
<evidence type="ECO:0000256" key="4">
    <source>
        <dbReference type="ARBA" id="ARBA00022989"/>
    </source>
</evidence>
<dbReference type="Pfam" id="PF01943">
    <property type="entry name" value="Polysacc_synt"/>
    <property type="match status" value="1"/>
</dbReference>
<feature type="transmembrane region" description="Helical" evidence="6">
    <location>
        <begin position="146"/>
        <end position="170"/>
    </location>
</feature>
<sequence>MGKLKKGILINDIKNKINIESKRNKNILKHIGWSFFFKIGTIAISFILIPITIDYLDTDNYGVWLTLSSFISWFSFFDIGLGNGLRNKFTEAKANNNYEIAKAYVSSAYFTIGAISLFIVLVFFILNQFIDWTLVFNTKESLSGDLSVLLPIIFAFFGLQLVSKLIVTIYQADQHHSIEGKIQFFSQLLSLIVIWLLTKTNRSSLLLFGSLISAIPVVILLIFNFISFNTTYLAFKPEFKLWKREHLNDISNLGFKFFIVQIASLVLFSSDNFIIIKLFGPEDVVKYNLAFKYFSIVTMGYTILLTPFWSSFTEAYVKKDFIWIRRTVSTVQKIWLLVPILLLIMIFISKWFYNFWIGNNIEIPLNLSLSMALFVLMMTFNMIYVNFINGVGKIKLQLYTSIITMIINIPLSIFFGKYLGWGPSGVVLATCCSLIYAIILRPLQYFKIINNTAKGIWNK</sequence>
<evidence type="ECO:0000313" key="7">
    <source>
        <dbReference type="EMBL" id="SMO81969.1"/>
    </source>
</evidence>
<dbReference type="EMBL" id="FXTQ01000004">
    <property type="protein sequence ID" value="SMO81969.1"/>
    <property type="molecule type" value="Genomic_DNA"/>
</dbReference>
<feature type="transmembrane region" description="Helical" evidence="6">
    <location>
        <begin position="182"/>
        <end position="198"/>
    </location>
</feature>
<feature type="transmembrane region" description="Helical" evidence="6">
    <location>
        <begin position="103"/>
        <end position="126"/>
    </location>
</feature>
<evidence type="ECO:0000256" key="5">
    <source>
        <dbReference type="ARBA" id="ARBA00023136"/>
    </source>
</evidence>
<evidence type="ECO:0000256" key="1">
    <source>
        <dbReference type="ARBA" id="ARBA00004651"/>
    </source>
</evidence>
<dbReference type="InterPro" id="IPR002797">
    <property type="entry name" value="Polysacc_synth"/>
</dbReference>